<proteinExistence type="predicted"/>
<dbReference type="InterPro" id="IPR009057">
    <property type="entry name" value="Homeodomain-like_sf"/>
</dbReference>
<dbReference type="EMBL" id="BMMS01000012">
    <property type="protein sequence ID" value="GGO88721.1"/>
    <property type="molecule type" value="Genomic_DNA"/>
</dbReference>
<dbReference type="Pfam" id="PF00440">
    <property type="entry name" value="TetR_N"/>
    <property type="match status" value="1"/>
</dbReference>
<evidence type="ECO:0000313" key="6">
    <source>
        <dbReference type="EMBL" id="GGO88721.1"/>
    </source>
</evidence>
<reference evidence="6" key="1">
    <citation type="journal article" date="2014" name="Int. J. Syst. Evol. Microbiol.">
        <title>Complete genome sequence of Corynebacterium casei LMG S-19264T (=DSM 44701T), isolated from a smear-ripened cheese.</title>
        <authorList>
            <consortium name="US DOE Joint Genome Institute (JGI-PGF)"/>
            <person name="Walter F."/>
            <person name="Albersmeier A."/>
            <person name="Kalinowski J."/>
            <person name="Ruckert C."/>
        </authorList>
    </citation>
    <scope>NUCLEOTIDE SEQUENCE</scope>
    <source>
        <strain evidence="6">CGMCC 4.7201</strain>
    </source>
</reference>
<dbReference type="Pfam" id="PF17918">
    <property type="entry name" value="TetR_C_15"/>
    <property type="match status" value="1"/>
</dbReference>
<evidence type="ECO:0000259" key="5">
    <source>
        <dbReference type="PROSITE" id="PS50977"/>
    </source>
</evidence>
<feature type="DNA-binding region" description="H-T-H motif" evidence="4">
    <location>
        <begin position="42"/>
        <end position="61"/>
    </location>
</feature>
<dbReference type="InterPro" id="IPR023772">
    <property type="entry name" value="DNA-bd_HTH_TetR-type_CS"/>
</dbReference>
<dbReference type="PROSITE" id="PS50977">
    <property type="entry name" value="HTH_TETR_2"/>
    <property type="match status" value="1"/>
</dbReference>
<dbReference type="InterPro" id="IPR001647">
    <property type="entry name" value="HTH_TetR"/>
</dbReference>
<gene>
    <name evidence="6" type="ORF">GCM10012280_30180</name>
</gene>
<dbReference type="GO" id="GO:0000976">
    <property type="term" value="F:transcription cis-regulatory region binding"/>
    <property type="evidence" value="ECO:0007669"/>
    <property type="project" value="TreeGrafter"/>
</dbReference>
<evidence type="ECO:0000256" key="2">
    <source>
        <dbReference type="ARBA" id="ARBA00023125"/>
    </source>
</evidence>
<protein>
    <submittedName>
        <fullName evidence="6">TetR family transcriptional regulator</fullName>
    </submittedName>
</protein>
<dbReference type="InterPro" id="IPR041669">
    <property type="entry name" value="TetR_C_15"/>
</dbReference>
<dbReference type="PROSITE" id="PS01081">
    <property type="entry name" value="HTH_TETR_1"/>
    <property type="match status" value="1"/>
</dbReference>
<evidence type="ECO:0000256" key="1">
    <source>
        <dbReference type="ARBA" id="ARBA00023015"/>
    </source>
</evidence>
<dbReference type="Proteomes" id="UP000641932">
    <property type="component" value="Unassembled WGS sequence"/>
</dbReference>
<dbReference type="PANTHER" id="PTHR30055">
    <property type="entry name" value="HTH-TYPE TRANSCRIPTIONAL REGULATOR RUTR"/>
    <property type="match status" value="1"/>
</dbReference>
<keyword evidence="1" id="KW-0805">Transcription regulation</keyword>
<accession>A0A917ZQ58</accession>
<sequence length="226" mass="25092">MSEARSGGDKPRRRQARGERRIAQLLDAAANVFCSVGYRAASTNAIAREAGVSPGTLYQFFPNKEAIGDALSQRLVIEMRNVHGTALSLDHSALGLRELLDRVIDPLVDFNLENPVCFALFHGPDMPQRFDEEHDLLEKAILDQVKTIFAGRAPQLERSALDRTADICWHTFKGVLQAMFEKEDEAERHALVPELKKLLYGYLEPIMGEDAPALRPQAVRGTAGRA</sequence>
<dbReference type="PANTHER" id="PTHR30055:SF234">
    <property type="entry name" value="HTH-TYPE TRANSCRIPTIONAL REGULATOR BETI"/>
    <property type="match status" value="1"/>
</dbReference>
<dbReference type="PRINTS" id="PR00455">
    <property type="entry name" value="HTHTETR"/>
</dbReference>
<evidence type="ECO:0000313" key="7">
    <source>
        <dbReference type="Proteomes" id="UP000641932"/>
    </source>
</evidence>
<keyword evidence="7" id="KW-1185">Reference proteome</keyword>
<dbReference type="Gene3D" id="1.10.357.10">
    <property type="entry name" value="Tetracycline Repressor, domain 2"/>
    <property type="match status" value="1"/>
</dbReference>
<keyword evidence="3" id="KW-0804">Transcription</keyword>
<dbReference type="SUPFAM" id="SSF46689">
    <property type="entry name" value="Homeodomain-like"/>
    <property type="match status" value="1"/>
</dbReference>
<dbReference type="GO" id="GO:0003700">
    <property type="term" value="F:DNA-binding transcription factor activity"/>
    <property type="evidence" value="ECO:0007669"/>
    <property type="project" value="TreeGrafter"/>
</dbReference>
<reference evidence="6" key="2">
    <citation type="submission" date="2020-09" db="EMBL/GenBank/DDBJ databases">
        <authorList>
            <person name="Sun Q."/>
            <person name="Zhou Y."/>
        </authorList>
    </citation>
    <scope>NUCLEOTIDE SEQUENCE</scope>
    <source>
        <strain evidence="6">CGMCC 4.7201</strain>
    </source>
</reference>
<dbReference type="RefSeq" id="WP_189132183.1">
    <property type="nucleotide sequence ID" value="NZ_BMMS01000012.1"/>
</dbReference>
<feature type="domain" description="HTH tetR-type" evidence="5">
    <location>
        <begin position="19"/>
        <end position="79"/>
    </location>
</feature>
<dbReference type="InterPro" id="IPR050109">
    <property type="entry name" value="HTH-type_TetR-like_transc_reg"/>
</dbReference>
<comment type="caution">
    <text evidence="6">The sequence shown here is derived from an EMBL/GenBank/DDBJ whole genome shotgun (WGS) entry which is preliminary data.</text>
</comment>
<evidence type="ECO:0000256" key="3">
    <source>
        <dbReference type="ARBA" id="ARBA00023163"/>
    </source>
</evidence>
<dbReference type="AlphaFoldDB" id="A0A917ZQ58"/>
<organism evidence="6 7">
    <name type="scientific">Wenjunlia tyrosinilytica</name>
    <dbReference type="NCBI Taxonomy" id="1544741"/>
    <lineage>
        <taxon>Bacteria</taxon>
        <taxon>Bacillati</taxon>
        <taxon>Actinomycetota</taxon>
        <taxon>Actinomycetes</taxon>
        <taxon>Kitasatosporales</taxon>
        <taxon>Streptomycetaceae</taxon>
        <taxon>Wenjunlia</taxon>
    </lineage>
</organism>
<evidence type="ECO:0000256" key="4">
    <source>
        <dbReference type="PROSITE-ProRule" id="PRU00335"/>
    </source>
</evidence>
<keyword evidence="2 4" id="KW-0238">DNA-binding</keyword>
<name>A0A917ZQ58_9ACTN</name>